<keyword evidence="2 5" id="KW-0812">Transmembrane</keyword>
<reference evidence="6 7" key="1">
    <citation type="journal article" date="2012" name="BMC Genomics">
        <title>Comparative genomic analysis and phylogenetic position of Theileria equi.</title>
        <authorList>
            <person name="Kappmeyer L.S."/>
            <person name="Thiagarajan M."/>
            <person name="Herndon D.R."/>
            <person name="Ramsay J.D."/>
            <person name="Caler E."/>
            <person name="Djikeng A."/>
            <person name="Gillespie J.J."/>
            <person name="Lau A.O."/>
            <person name="Roalson E.H."/>
            <person name="Silva J.C."/>
            <person name="Silva M.G."/>
            <person name="Suarez C.E."/>
            <person name="Ueti M.W."/>
            <person name="Nene V.M."/>
            <person name="Mealey R.H."/>
            <person name="Knowles D.P."/>
            <person name="Brayton K.A."/>
        </authorList>
    </citation>
    <scope>NUCLEOTIDE SEQUENCE [LARGE SCALE GENOMIC DNA]</scope>
    <source>
        <strain evidence="6 7">WA</strain>
    </source>
</reference>
<evidence type="ECO:0000256" key="4">
    <source>
        <dbReference type="ARBA" id="ARBA00023136"/>
    </source>
</evidence>
<dbReference type="GO" id="GO:0016020">
    <property type="term" value="C:membrane"/>
    <property type="evidence" value="ECO:0007669"/>
    <property type="project" value="UniProtKB-SubCell"/>
</dbReference>
<evidence type="ECO:0000313" key="7">
    <source>
        <dbReference type="Proteomes" id="UP000031512"/>
    </source>
</evidence>
<evidence type="ECO:0000256" key="1">
    <source>
        <dbReference type="ARBA" id="ARBA00004141"/>
    </source>
</evidence>
<feature type="transmembrane region" description="Helical" evidence="5">
    <location>
        <begin position="217"/>
        <end position="237"/>
    </location>
</feature>
<dbReference type="KEGG" id="beq:BEWA_011850"/>
<dbReference type="Pfam" id="PF02535">
    <property type="entry name" value="Zip"/>
    <property type="match status" value="1"/>
</dbReference>
<dbReference type="GeneID" id="15804265"/>
<name>L1LBB9_THEEQ</name>
<sequence length="301" mass="33557">MKEKAIVSSLIFAETMLFCYAPKIVTTLSKYRNEWLNVETINNATSGALLALAITHLLPEGFQSRNEKLTLWGVDMRGFVIISPILLLVTIDFLAGHHCGHHQAAENCNTNAVDDKSQSPTLSDVENSDMKDYYQPKQRRMMKVVFSKVKHLFSSRSLYLLLSFYAHSILEGSLIGCETGSTMWAMAFGILAHKWAECLLLTSTITNLMKSEICENLCIIVFALCVPIGILVGHYAIPSQENTCFVVFSLLAVGFFIYLAFELFTANTGQKARSRIILWIFFVSGAVLMSLILFLSSVLEG</sequence>
<dbReference type="eggNOG" id="ENOG502QX50">
    <property type="taxonomic scope" value="Eukaryota"/>
</dbReference>
<accession>L1LBB9</accession>
<evidence type="ECO:0000313" key="6">
    <source>
        <dbReference type="EMBL" id="EKX72626.1"/>
    </source>
</evidence>
<feature type="transmembrane region" description="Helical" evidence="5">
    <location>
        <begin position="6"/>
        <end position="28"/>
    </location>
</feature>
<feature type="transmembrane region" description="Helical" evidence="5">
    <location>
        <begin position="243"/>
        <end position="264"/>
    </location>
</feature>
<comment type="caution">
    <text evidence="6">The sequence shown here is derived from an EMBL/GenBank/DDBJ whole genome shotgun (WGS) entry which is preliminary data.</text>
</comment>
<evidence type="ECO:0000256" key="3">
    <source>
        <dbReference type="ARBA" id="ARBA00022989"/>
    </source>
</evidence>
<keyword evidence="3 5" id="KW-1133">Transmembrane helix</keyword>
<comment type="subcellular location">
    <subcellularLocation>
        <location evidence="1">Membrane</location>
        <topology evidence="1">Multi-pass membrane protein</topology>
    </subcellularLocation>
</comment>
<gene>
    <name evidence="6" type="ORF">BEWA_011850</name>
</gene>
<feature type="transmembrane region" description="Helical" evidence="5">
    <location>
        <begin position="276"/>
        <end position="299"/>
    </location>
</feature>
<dbReference type="GO" id="GO:0005385">
    <property type="term" value="F:zinc ion transmembrane transporter activity"/>
    <property type="evidence" value="ECO:0007669"/>
    <property type="project" value="TreeGrafter"/>
</dbReference>
<dbReference type="OrthoDB" id="448280at2759"/>
<evidence type="ECO:0000256" key="2">
    <source>
        <dbReference type="ARBA" id="ARBA00022692"/>
    </source>
</evidence>
<keyword evidence="7" id="KW-1185">Reference proteome</keyword>
<protein>
    <submittedName>
        <fullName evidence="6">Zinc transport protein, putative</fullName>
    </submittedName>
</protein>
<evidence type="ECO:0000256" key="5">
    <source>
        <dbReference type="SAM" id="Phobius"/>
    </source>
</evidence>
<dbReference type="RefSeq" id="XP_004832078.1">
    <property type="nucleotide sequence ID" value="XM_004832021.1"/>
</dbReference>
<dbReference type="Proteomes" id="UP000031512">
    <property type="component" value="Unassembled WGS sequence"/>
</dbReference>
<feature type="transmembrane region" description="Helical" evidence="5">
    <location>
        <begin position="78"/>
        <end position="95"/>
    </location>
</feature>
<dbReference type="InterPro" id="IPR003689">
    <property type="entry name" value="ZIP"/>
</dbReference>
<organism evidence="6 7">
    <name type="scientific">Theileria equi strain WA</name>
    <dbReference type="NCBI Taxonomy" id="1537102"/>
    <lineage>
        <taxon>Eukaryota</taxon>
        <taxon>Sar</taxon>
        <taxon>Alveolata</taxon>
        <taxon>Apicomplexa</taxon>
        <taxon>Aconoidasida</taxon>
        <taxon>Piroplasmida</taxon>
        <taxon>Theileriidae</taxon>
        <taxon>Theileria</taxon>
    </lineage>
</organism>
<keyword evidence="4 5" id="KW-0472">Membrane</keyword>
<proteinExistence type="predicted"/>
<dbReference type="EMBL" id="ACOU01000004">
    <property type="protein sequence ID" value="EKX72626.1"/>
    <property type="molecule type" value="Genomic_DNA"/>
</dbReference>
<dbReference type="STRING" id="1537102.L1LBB9"/>
<dbReference type="PANTHER" id="PTHR11040">
    <property type="entry name" value="ZINC/IRON TRANSPORTER"/>
    <property type="match status" value="1"/>
</dbReference>
<dbReference type="AlphaFoldDB" id="L1LBB9"/>
<dbReference type="VEuPathDB" id="PiroplasmaDB:BEWA_011850"/>
<dbReference type="PANTHER" id="PTHR11040:SF44">
    <property type="entry name" value="PROTEIN ZNTC-RELATED"/>
    <property type="match status" value="1"/>
</dbReference>